<dbReference type="GO" id="GO:0000462">
    <property type="term" value="P:maturation of SSU-rRNA from tricistronic rRNA transcript (SSU-rRNA, 5.8S rRNA, LSU-rRNA)"/>
    <property type="evidence" value="ECO:0007669"/>
    <property type="project" value="TreeGrafter"/>
</dbReference>
<evidence type="ECO:0000256" key="1">
    <source>
        <dbReference type="SAM" id="MobiDB-lite"/>
    </source>
</evidence>
<feature type="compositionally biased region" description="Basic and acidic residues" evidence="1">
    <location>
        <begin position="151"/>
        <end position="169"/>
    </location>
</feature>
<feature type="region of interest" description="Disordered" evidence="1">
    <location>
        <begin position="366"/>
        <end position="392"/>
    </location>
</feature>
<dbReference type="AlphaFoldDB" id="A0A9K3GEY3"/>
<feature type="region of interest" description="Disordered" evidence="1">
    <location>
        <begin position="1"/>
        <end position="21"/>
    </location>
</feature>
<feature type="compositionally biased region" description="Basic and acidic residues" evidence="1">
    <location>
        <begin position="100"/>
        <end position="114"/>
    </location>
</feature>
<feature type="compositionally biased region" description="Basic and acidic residues" evidence="1">
    <location>
        <begin position="738"/>
        <end position="747"/>
    </location>
</feature>
<feature type="region of interest" description="Disordered" evidence="1">
    <location>
        <begin position="42"/>
        <end position="114"/>
    </location>
</feature>
<dbReference type="GO" id="GO:0000479">
    <property type="term" value="P:endonucleolytic cleavage of tricistronic rRNA transcript (SSU-rRNA, 5.8S rRNA, LSU-rRNA)"/>
    <property type="evidence" value="ECO:0007669"/>
    <property type="project" value="TreeGrafter"/>
</dbReference>
<gene>
    <name evidence="3" type="ORF">KIPB_002424</name>
</gene>
<protein>
    <recommendedName>
        <fullName evidence="2">Ribosome biogenesis protein BMS1/TSR1 C-terminal domain-containing protein</fullName>
    </recommendedName>
</protein>
<dbReference type="EMBL" id="BDIP01000401">
    <property type="protein sequence ID" value="GIQ81464.1"/>
    <property type="molecule type" value="Genomic_DNA"/>
</dbReference>
<feature type="region of interest" description="Disordered" evidence="1">
    <location>
        <begin position="130"/>
        <end position="177"/>
    </location>
</feature>
<accession>A0A9K3GEY3</accession>
<feature type="region of interest" description="Disordered" evidence="1">
    <location>
        <begin position="217"/>
        <end position="331"/>
    </location>
</feature>
<dbReference type="Pfam" id="PF04950">
    <property type="entry name" value="RIBIOP_C"/>
    <property type="match status" value="1"/>
</dbReference>
<dbReference type="OrthoDB" id="10260897at2759"/>
<reference evidence="3 4" key="1">
    <citation type="journal article" date="2018" name="PLoS ONE">
        <title>The draft genome of Kipferlia bialata reveals reductive genome evolution in fornicate parasites.</title>
        <authorList>
            <person name="Tanifuji G."/>
            <person name="Takabayashi S."/>
            <person name="Kume K."/>
            <person name="Takagi M."/>
            <person name="Nakayama T."/>
            <person name="Kamikawa R."/>
            <person name="Inagaki Y."/>
            <person name="Hashimoto T."/>
        </authorList>
    </citation>
    <scope>NUCLEOTIDE SEQUENCE [LARGE SCALE GENOMIC DNA]</scope>
    <source>
        <strain evidence="3">NY0173</strain>
    </source>
</reference>
<keyword evidence="4" id="KW-1185">Reference proteome</keyword>
<evidence type="ECO:0000313" key="3">
    <source>
        <dbReference type="EMBL" id="GIQ81464.1"/>
    </source>
</evidence>
<feature type="compositionally biased region" description="Acidic residues" evidence="1">
    <location>
        <begin position="52"/>
        <end position="62"/>
    </location>
</feature>
<dbReference type="PANTHER" id="PTHR12858:SF2">
    <property type="entry name" value="RIBOSOME BIOGENESIS PROTEIN BMS1 HOMOLOG"/>
    <property type="match status" value="1"/>
</dbReference>
<evidence type="ECO:0000313" key="4">
    <source>
        <dbReference type="Proteomes" id="UP000265618"/>
    </source>
</evidence>
<organism evidence="3 4">
    <name type="scientific">Kipferlia bialata</name>
    <dbReference type="NCBI Taxonomy" id="797122"/>
    <lineage>
        <taxon>Eukaryota</taxon>
        <taxon>Metamonada</taxon>
        <taxon>Carpediemonas-like organisms</taxon>
        <taxon>Kipferlia</taxon>
    </lineage>
</organism>
<name>A0A9K3GEY3_9EUKA</name>
<sequence length="795" mass="87760">MEGDSEGLDASRKQNKLYAPMAGQGDLLYDRDAVYITMPANQAAAKPIAPVQEEESEEESDGAEAPFSLMAGMSMSVSQQLNAVGQRQGEGEEEEDSEDERERGEEGVLEREGIDLSAIQGVSFNASGEAVLKMEEQQEAEVVEEEESEEEDKKEAEKEKGRKEEAEKEPQDDDTVTYQLLKARARLQSLVYAPVDSGDVYRRLVMSGELVDPGCDIAKATPEGKEAGAGADAPVSTSKQGSRVSRGLEALLNAHLQGADSVNKDQSVFGKTEDEEEDGAKTSDPSLPVSVAAATTPLEWDGSAYRYPPAEMDSEEGEEGEEGEEKAQGAAGVEARFKRFFVTGDWAAEAEDDQAIKDALENDEVPMGEAGVGQGYGEEEEGEEMDTKFDDDKRERQKAIKEANRSFKDGSLEEGTYCRVLLQGVPAELLATYTGTAPLILGSVFGGTDTVVTARVKPHRWCGRIFRFEDPLIVSVGWYRLQSIPLYSSVKNEGVFLKYTPRNSHCETHFPCPGVTPNTAVMAIHNTSETSANFRVAWTGVALSTSAQPPIRKRLKLIGYPDKIHKNTAVVRGLFSSQEEASIFQGIGVRTQSGLRGIVKKAVDDTGRVRATFEDRVQLSDVVFASTWVPVKVRGFAVHVQNHLSDDVPLLRSRAQIRMDTEQTVPFKPSSVYKEVGERPPDRKANLKVPKKLAAALPFQSKPKYKAKLNGYLKGRTVISDEQRRDDTLLSAVHTVRKAREKEEHKKREARKKRLAKEALEKPVLSSKGKEAKKRMYREMATAENKQIRRRQFIQ</sequence>
<evidence type="ECO:0000259" key="2">
    <source>
        <dbReference type="SMART" id="SM01362"/>
    </source>
</evidence>
<feature type="domain" description="Ribosome biogenesis protein BMS1/TSR1 C-terminal" evidence="2">
    <location>
        <begin position="322"/>
        <end position="631"/>
    </location>
</feature>
<feature type="region of interest" description="Disordered" evidence="1">
    <location>
        <begin position="738"/>
        <end position="795"/>
    </location>
</feature>
<dbReference type="SMART" id="SM01362">
    <property type="entry name" value="DUF663"/>
    <property type="match status" value="1"/>
</dbReference>
<proteinExistence type="predicted"/>
<comment type="caution">
    <text evidence="3">The sequence shown here is derived from an EMBL/GenBank/DDBJ whole genome shotgun (WGS) entry which is preliminary data.</text>
</comment>
<dbReference type="Proteomes" id="UP000265618">
    <property type="component" value="Unassembled WGS sequence"/>
</dbReference>
<dbReference type="InterPro" id="IPR007034">
    <property type="entry name" value="BMS1_TSR1_C"/>
</dbReference>
<dbReference type="GO" id="GO:0034511">
    <property type="term" value="F:U3 snoRNA binding"/>
    <property type="evidence" value="ECO:0007669"/>
    <property type="project" value="TreeGrafter"/>
</dbReference>
<dbReference type="PANTHER" id="PTHR12858">
    <property type="entry name" value="RIBOSOME BIOGENESIS PROTEIN"/>
    <property type="match status" value="1"/>
</dbReference>
<dbReference type="GO" id="GO:0005525">
    <property type="term" value="F:GTP binding"/>
    <property type="evidence" value="ECO:0007669"/>
    <property type="project" value="TreeGrafter"/>
</dbReference>
<dbReference type="InterPro" id="IPR039761">
    <property type="entry name" value="Bms1/Tsr1"/>
</dbReference>
<feature type="compositionally biased region" description="Acidic residues" evidence="1">
    <location>
        <begin position="312"/>
        <end position="324"/>
    </location>
</feature>
<feature type="compositionally biased region" description="Acidic residues" evidence="1">
    <location>
        <begin position="137"/>
        <end position="150"/>
    </location>
</feature>
<dbReference type="GO" id="GO:0003924">
    <property type="term" value="F:GTPase activity"/>
    <property type="evidence" value="ECO:0007669"/>
    <property type="project" value="TreeGrafter"/>
</dbReference>
<dbReference type="GO" id="GO:0030686">
    <property type="term" value="C:90S preribosome"/>
    <property type="evidence" value="ECO:0007669"/>
    <property type="project" value="TreeGrafter"/>
</dbReference>